<evidence type="ECO:0000313" key="2">
    <source>
        <dbReference type="EMBL" id="PMD45775.1"/>
    </source>
</evidence>
<evidence type="ECO:0000259" key="1">
    <source>
        <dbReference type="PROSITE" id="PS51502"/>
    </source>
</evidence>
<dbReference type="SUPFAM" id="SSF54909">
    <property type="entry name" value="Dimeric alpha+beta barrel"/>
    <property type="match status" value="1"/>
</dbReference>
<sequence>MSVYRVVMFKLKKDTSPAAIQAFVDEAKQTMAKFSGVKSYAIGPPLNLARTKGFDFGIVMELEHLDLLAVWESDPNHRKLHNMREAICEESLAFSLPGSLS</sequence>
<reference evidence="2 3" key="1">
    <citation type="submission" date="2016-04" db="EMBL/GenBank/DDBJ databases">
        <title>A degradative enzymes factory behind the ericoid mycorrhizal symbiosis.</title>
        <authorList>
            <consortium name="DOE Joint Genome Institute"/>
            <person name="Martino E."/>
            <person name="Morin E."/>
            <person name="Grelet G."/>
            <person name="Kuo A."/>
            <person name="Kohler A."/>
            <person name="Daghino S."/>
            <person name="Barry K."/>
            <person name="Choi C."/>
            <person name="Cichocki N."/>
            <person name="Clum A."/>
            <person name="Copeland A."/>
            <person name="Hainaut M."/>
            <person name="Haridas S."/>
            <person name="Labutti K."/>
            <person name="Lindquist E."/>
            <person name="Lipzen A."/>
            <person name="Khouja H.-R."/>
            <person name="Murat C."/>
            <person name="Ohm R."/>
            <person name="Olson A."/>
            <person name="Spatafora J."/>
            <person name="Veneault-Fourrey C."/>
            <person name="Henrissat B."/>
            <person name="Grigoriev I."/>
            <person name="Martin F."/>
            <person name="Perotto S."/>
        </authorList>
    </citation>
    <scope>NUCLEOTIDE SEQUENCE [LARGE SCALE GENOMIC DNA]</scope>
    <source>
        <strain evidence="2 3">F</strain>
    </source>
</reference>
<dbReference type="AlphaFoldDB" id="A0A2J6S4T5"/>
<feature type="domain" description="Stress-response A/B barrel" evidence="1">
    <location>
        <begin position="3"/>
        <end position="96"/>
    </location>
</feature>
<dbReference type="Proteomes" id="UP000235786">
    <property type="component" value="Unassembled WGS sequence"/>
</dbReference>
<dbReference type="STRING" id="1149755.A0A2J6S4T5"/>
<dbReference type="Pfam" id="PF07876">
    <property type="entry name" value="Dabb"/>
    <property type="match status" value="1"/>
</dbReference>
<gene>
    <name evidence="2" type="ORF">L207DRAFT_562868</name>
</gene>
<dbReference type="PROSITE" id="PS51502">
    <property type="entry name" value="S_R_A_B_BARREL"/>
    <property type="match status" value="1"/>
</dbReference>
<dbReference type="SMART" id="SM00886">
    <property type="entry name" value="Dabb"/>
    <property type="match status" value="1"/>
</dbReference>
<proteinExistence type="predicted"/>
<protein>
    <recommendedName>
        <fullName evidence="1">Stress-response A/B barrel domain-containing protein</fullName>
    </recommendedName>
</protein>
<dbReference type="EMBL" id="KZ613940">
    <property type="protein sequence ID" value="PMD45775.1"/>
    <property type="molecule type" value="Genomic_DNA"/>
</dbReference>
<evidence type="ECO:0000313" key="3">
    <source>
        <dbReference type="Proteomes" id="UP000235786"/>
    </source>
</evidence>
<name>A0A2J6S4T5_HYAVF</name>
<dbReference type="InterPro" id="IPR013097">
    <property type="entry name" value="Dabb"/>
</dbReference>
<dbReference type="OrthoDB" id="42919at2759"/>
<keyword evidence="3" id="KW-1185">Reference proteome</keyword>
<accession>A0A2J6S4T5</accession>
<organism evidence="2 3">
    <name type="scientific">Hyaloscypha variabilis (strain UAMH 11265 / GT02V1 / F)</name>
    <name type="common">Meliniomyces variabilis</name>
    <dbReference type="NCBI Taxonomy" id="1149755"/>
    <lineage>
        <taxon>Eukaryota</taxon>
        <taxon>Fungi</taxon>
        <taxon>Dikarya</taxon>
        <taxon>Ascomycota</taxon>
        <taxon>Pezizomycotina</taxon>
        <taxon>Leotiomycetes</taxon>
        <taxon>Helotiales</taxon>
        <taxon>Hyaloscyphaceae</taxon>
        <taxon>Hyaloscypha</taxon>
        <taxon>Hyaloscypha variabilis</taxon>
    </lineage>
</organism>
<dbReference type="Gene3D" id="3.30.70.100">
    <property type="match status" value="1"/>
</dbReference>
<dbReference type="InterPro" id="IPR011008">
    <property type="entry name" value="Dimeric_a/b-barrel"/>
</dbReference>